<dbReference type="Gene3D" id="2.40.100.10">
    <property type="entry name" value="Cyclophilin-like"/>
    <property type="match status" value="1"/>
</dbReference>
<dbReference type="GO" id="GO:0003755">
    <property type="term" value="F:peptidyl-prolyl cis-trans isomerase activity"/>
    <property type="evidence" value="ECO:0007669"/>
    <property type="project" value="InterPro"/>
</dbReference>
<dbReference type="SUPFAM" id="SSF50891">
    <property type="entry name" value="Cyclophilin-like"/>
    <property type="match status" value="1"/>
</dbReference>
<dbReference type="EMBL" id="CAJHUC010000958">
    <property type="protein sequence ID" value="CAD7699142.1"/>
    <property type="molecule type" value="Genomic_DNA"/>
</dbReference>
<dbReference type="InterPro" id="IPR002130">
    <property type="entry name" value="Cyclophilin-type_PPIase_dom"/>
</dbReference>
<reference evidence="4" key="1">
    <citation type="submission" date="2020-12" db="EMBL/GenBank/DDBJ databases">
        <authorList>
            <person name="Iha C."/>
        </authorList>
    </citation>
    <scope>NUCLEOTIDE SEQUENCE</scope>
</reference>
<dbReference type="InterPro" id="IPR044259">
    <property type="entry name" value="CYP37-like"/>
</dbReference>
<comment type="caution">
    <text evidence="4">The sequence shown here is derived from an EMBL/GenBank/DDBJ whole genome shotgun (WGS) entry which is preliminary data.</text>
</comment>
<evidence type="ECO:0000313" key="4">
    <source>
        <dbReference type="EMBL" id="CAD7699142.1"/>
    </source>
</evidence>
<evidence type="ECO:0000256" key="2">
    <source>
        <dbReference type="SAM" id="SignalP"/>
    </source>
</evidence>
<evidence type="ECO:0000259" key="3">
    <source>
        <dbReference type="PROSITE" id="PS50072"/>
    </source>
</evidence>
<accession>A0A8S1IYS2</accession>
<proteinExistence type="predicted"/>
<feature type="domain" description="PPIase cyclophilin-type" evidence="3">
    <location>
        <begin position="288"/>
        <end position="430"/>
    </location>
</feature>
<feature type="chain" id="PRO_5035788468" description="PPIase cyclophilin-type domain-containing protein" evidence="2">
    <location>
        <begin position="20"/>
        <end position="455"/>
    </location>
</feature>
<keyword evidence="1" id="KW-0793">Thylakoid</keyword>
<protein>
    <recommendedName>
        <fullName evidence="3">PPIase cyclophilin-type domain-containing protein</fullName>
    </recommendedName>
</protein>
<evidence type="ECO:0000313" key="5">
    <source>
        <dbReference type="Proteomes" id="UP000708148"/>
    </source>
</evidence>
<dbReference type="Gene3D" id="1.20.120.290">
    <property type="entry name" value="Oxygen-evolving enhancer protein 3 (PsbQ), four-helix up-down bundle"/>
    <property type="match status" value="1"/>
</dbReference>
<dbReference type="Pfam" id="PF21329">
    <property type="entry name" value="CYP38_PsbQ-like"/>
    <property type="match status" value="1"/>
</dbReference>
<dbReference type="Pfam" id="PF00160">
    <property type="entry name" value="Pro_isomerase"/>
    <property type="match status" value="1"/>
</dbReference>
<name>A0A8S1IYS2_9CHLO</name>
<evidence type="ECO:0000256" key="1">
    <source>
        <dbReference type="ARBA" id="ARBA00023078"/>
    </source>
</evidence>
<keyword evidence="5" id="KW-1185">Reference proteome</keyword>
<dbReference type="InterPro" id="IPR029000">
    <property type="entry name" value="Cyclophilin-like_dom_sf"/>
</dbReference>
<organism evidence="4 5">
    <name type="scientific">Ostreobium quekettii</name>
    <dbReference type="NCBI Taxonomy" id="121088"/>
    <lineage>
        <taxon>Eukaryota</taxon>
        <taxon>Viridiplantae</taxon>
        <taxon>Chlorophyta</taxon>
        <taxon>core chlorophytes</taxon>
        <taxon>Ulvophyceae</taxon>
        <taxon>TCBD clade</taxon>
        <taxon>Bryopsidales</taxon>
        <taxon>Ostreobineae</taxon>
        <taxon>Ostreobiaceae</taxon>
        <taxon>Ostreobium</taxon>
    </lineage>
</organism>
<dbReference type="OrthoDB" id="1735926at2759"/>
<gene>
    <name evidence="4" type="ORF">OSTQU699_LOCUS4501</name>
</gene>
<keyword evidence="2" id="KW-0732">Signal</keyword>
<dbReference type="InterPro" id="IPR048563">
    <property type="entry name" value="CYP38_PsbQ-like"/>
</dbReference>
<dbReference type="InterPro" id="IPR023222">
    <property type="entry name" value="PsbQ-like_dom_sf"/>
</dbReference>
<dbReference type="AlphaFoldDB" id="A0A8S1IYS2"/>
<dbReference type="PANTHER" id="PTHR47318:SF1">
    <property type="entry name" value="PEPTIDYL-PROLYL CIS-TRANS ISOMERASE CYP37, CHLOROPLASTIC"/>
    <property type="match status" value="1"/>
</dbReference>
<dbReference type="Proteomes" id="UP000708148">
    <property type="component" value="Unassembled WGS sequence"/>
</dbReference>
<sequence length="455" mass="48331">MSFARLWILQLGWCPTSCPHRLTSHSDQNRLNAPRGLCGRSVKGRNWHCAVVPIHCKNTCPALRNTTSTSDADVGSRPSSAVRSAVSDVSSILLGSLIALQAVIGSAVWPDASSAVLNSPQAVLPRTAETALRKSIPAFNGEVQEVQNNLEDIAASLRIPQRKPWGTMSKNVAAAIALSQDSRRMLFGVSDAFEERAKALLEAINRTLYKVEAAVDGQDQDRLSLGVNQALALVADLKLLQAPGVPFIIPKEFDNLSRLTGRATVELTVRKTNGTKPFMSRGVNSDEAKMTIVLDGYSAPISAGNFAANVQNGLYDGKPLSVNNVSIAAGAGTVPDKLIPLEILPAGQFDPLYGSPLDVQYGERPVLPLSIYGAVSMAHAPGSESYASADEFFVYKFDRGAAGLAGMAFEEGAFGVFGYVTKGAEVVGQLATGDEIVKARLLDGADRLVAPKLET</sequence>
<dbReference type="PANTHER" id="PTHR47318">
    <property type="entry name" value="PEPTIDYL-PROLYL CIS-TRANS ISOMERASE CYP37, CHLOROPLASTIC"/>
    <property type="match status" value="1"/>
</dbReference>
<dbReference type="PROSITE" id="PS50072">
    <property type="entry name" value="CSA_PPIASE_2"/>
    <property type="match status" value="1"/>
</dbReference>
<feature type="signal peptide" evidence="2">
    <location>
        <begin position="1"/>
        <end position="19"/>
    </location>
</feature>